<dbReference type="EMBL" id="LR729678">
    <property type="protein sequence ID" value="VWP01808.1"/>
    <property type="molecule type" value="Genomic_DNA"/>
</dbReference>
<dbReference type="AlphaFoldDB" id="A0A5K1K6U8"/>
<gene>
    <name evidence="1" type="primary">I1RXV6</name>
</gene>
<accession>A0A5K1K6U8</accession>
<proteinExistence type="predicted"/>
<name>A0A5K1K6U8_9APHY</name>
<organism evidence="1">
    <name type="scientific">Ganoderma boninense</name>
    <dbReference type="NCBI Taxonomy" id="34458"/>
    <lineage>
        <taxon>Eukaryota</taxon>
        <taxon>Fungi</taxon>
        <taxon>Dikarya</taxon>
        <taxon>Basidiomycota</taxon>
        <taxon>Agaricomycotina</taxon>
        <taxon>Agaricomycetes</taxon>
        <taxon>Polyporales</taxon>
        <taxon>Polyporaceae</taxon>
        <taxon>Ganoderma</taxon>
    </lineage>
</organism>
<protein>
    <submittedName>
        <fullName evidence="1">N/A</fullName>
    </submittedName>
</protein>
<evidence type="ECO:0000313" key="1">
    <source>
        <dbReference type="EMBL" id="VWP01808.1"/>
    </source>
</evidence>
<sequence>MLSLHQIAAGYFDSMSLVHGIKVGGDQKLVQLSSPRLSFSICSNPALQHLLDAIILKCSQTYNTLDLSEMRRRYGLSRPSLQPLSATTEAETVTFPILSSTESDDGLPRSKNVVLRPIQTPPRRADPDEDISVVGGILSDVGDLMDLFGAHAMHPLQDKACDQFEARQHEIVFRPV</sequence>
<reference evidence="1" key="1">
    <citation type="submission" date="2019-10" db="EMBL/GenBank/DDBJ databases">
        <authorList>
            <person name="Nor Muhammad N."/>
        </authorList>
    </citation>
    <scope>NUCLEOTIDE SEQUENCE</scope>
</reference>